<dbReference type="GO" id="GO:0004124">
    <property type="term" value="F:cysteine synthase activity"/>
    <property type="evidence" value="ECO:0007669"/>
    <property type="project" value="TreeGrafter"/>
</dbReference>
<dbReference type="GO" id="GO:0019346">
    <property type="term" value="P:transsulfuration"/>
    <property type="evidence" value="ECO:0007669"/>
    <property type="project" value="InterPro"/>
</dbReference>
<proteinExistence type="inferred from homology"/>
<feature type="region of interest" description="Disordered" evidence="5">
    <location>
        <begin position="1"/>
        <end position="32"/>
    </location>
</feature>
<dbReference type="GO" id="GO:0003961">
    <property type="term" value="F:O-acetylhomoserine aminocarboxypropyltransferase activity"/>
    <property type="evidence" value="ECO:0007669"/>
    <property type="project" value="TreeGrafter"/>
</dbReference>
<dbReference type="Pfam" id="PF01053">
    <property type="entry name" value="Cys_Met_Meta_PP"/>
    <property type="match status" value="1"/>
</dbReference>
<name>A0A7D4CSQ9_9EURY</name>
<evidence type="ECO:0000256" key="5">
    <source>
        <dbReference type="SAM" id="MobiDB-lite"/>
    </source>
</evidence>
<reference evidence="6 7" key="1">
    <citation type="submission" date="2020-05" db="EMBL/GenBank/DDBJ databases">
        <title>Halorubrum RHB-C sp.nov., an extremely halophilic archaeon isolated from solar salt farm.</title>
        <authorList>
            <person name="Ho H."/>
            <person name="Danganan R.E."/>
            <person name="Dedeles G.R."/>
            <person name="Kim S.-G."/>
        </authorList>
    </citation>
    <scope>NUCLEOTIDE SEQUENCE [LARGE SCALE GENOMIC DNA]</scope>
    <source>
        <strain evidence="6 7">RHB-C</strain>
    </source>
</reference>
<dbReference type="PANTHER" id="PTHR43797">
    <property type="entry name" value="HOMOCYSTEINE/CYSTEINE SYNTHASE"/>
    <property type="match status" value="1"/>
</dbReference>
<evidence type="ECO:0000256" key="4">
    <source>
        <dbReference type="ARBA" id="ARBA00022898"/>
    </source>
</evidence>
<evidence type="ECO:0000256" key="1">
    <source>
        <dbReference type="ARBA" id="ARBA00001933"/>
    </source>
</evidence>
<dbReference type="PIRSF" id="PIRSF001434">
    <property type="entry name" value="CGS"/>
    <property type="match status" value="1"/>
</dbReference>
<dbReference type="NCBIfam" id="TIGR01326">
    <property type="entry name" value="OAH_OAS_sulfhy"/>
    <property type="match status" value="1"/>
</dbReference>
<keyword evidence="4" id="KW-0663">Pyridoxal phosphate</keyword>
<dbReference type="SUPFAM" id="SSF53383">
    <property type="entry name" value="PLP-dependent transferases"/>
    <property type="match status" value="1"/>
</dbReference>
<dbReference type="GO" id="GO:0005737">
    <property type="term" value="C:cytoplasm"/>
    <property type="evidence" value="ECO:0007669"/>
    <property type="project" value="TreeGrafter"/>
</dbReference>
<dbReference type="AlphaFoldDB" id="A0A7D4CSQ9"/>
<accession>A0A7D4CSQ9</accession>
<dbReference type="Proteomes" id="UP000505020">
    <property type="component" value="Chromosome"/>
</dbReference>
<dbReference type="GO" id="GO:0030170">
    <property type="term" value="F:pyridoxal phosphate binding"/>
    <property type="evidence" value="ECO:0007669"/>
    <property type="project" value="InterPro"/>
</dbReference>
<dbReference type="InterPro" id="IPR015421">
    <property type="entry name" value="PyrdxlP-dep_Trfase_major"/>
</dbReference>
<dbReference type="InterPro" id="IPR015424">
    <property type="entry name" value="PyrdxlP-dep_Trfase"/>
</dbReference>
<dbReference type="KEGG" id="hsai:HPS36_07495"/>
<dbReference type="GO" id="GO:0071269">
    <property type="term" value="P:L-homocysteine biosynthetic process"/>
    <property type="evidence" value="ECO:0007669"/>
    <property type="project" value="TreeGrafter"/>
</dbReference>
<dbReference type="Gene3D" id="3.40.640.10">
    <property type="entry name" value="Type I PLP-dependent aspartate aminotransferase-like (Major domain)"/>
    <property type="match status" value="1"/>
</dbReference>
<dbReference type="GeneID" id="55594835"/>
<evidence type="ECO:0000256" key="3">
    <source>
        <dbReference type="ARBA" id="ARBA00022679"/>
    </source>
</evidence>
<dbReference type="PANTHER" id="PTHR43797:SF2">
    <property type="entry name" value="HOMOCYSTEINE_CYSTEINE SYNTHASE"/>
    <property type="match status" value="1"/>
</dbReference>
<gene>
    <name evidence="6" type="ORF">HPS36_07495</name>
</gene>
<dbReference type="CDD" id="cd00614">
    <property type="entry name" value="CGS_like"/>
    <property type="match status" value="1"/>
</dbReference>
<dbReference type="InterPro" id="IPR000277">
    <property type="entry name" value="Cys/Met-Metab_PyrdxlP-dep_enz"/>
</dbReference>
<protein>
    <submittedName>
        <fullName evidence="6">O-acetylhomoserine aminocarboxypropyltransferase/cysteine synthase</fullName>
    </submittedName>
</protein>
<dbReference type="InterPro" id="IPR006235">
    <property type="entry name" value="OAc-hSer/O-AcSer_sulfhydrylase"/>
</dbReference>
<evidence type="ECO:0000256" key="2">
    <source>
        <dbReference type="ARBA" id="ARBA00009077"/>
    </source>
</evidence>
<evidence type="ECO:0000313" key="7">
    <source>
        <dbReference type="Proteomes" id="UP000505020"/>
    </source>
</evidence>
<keyword evidence="3 6" id="KW-0808">Transferase</keyword>
<dbReference type="RefSeq" id="WP_173229523.1">
    <property type="nucleotide sequence ID" value="NZ_CP053941.1"/>
</dbReference>
<dbReference type="GO" id="GO:0006535">
    <property type="term" value="P:cysteine biosynthetic process from serine"/>
    <property type="evidence" value="ECO:0007669"/>
    <property type="project" value="TreeGrafter"/>
</dbReference>
<dbReference type="FunFam" id="3.40.640.10:FF:000035">
    <property type="entry name" value="O-succinylhomoserine sulfhydrylase"/>
    <property type="match status" value="1"/>
</dbReference>
<comment type="cofactor">
    <cofactor evidence="1">
        <name>pyridoxal 5'-phosphate</name>
        <dbReference type="ChEBI" id="CHEBI:597326"/>
    </cofactor>
</comment>
<keyword evidence="7" id="KW-1185">Reference proteome</keyword>
<dbReference type="EMBL" id="CP053941">
    <property type="protein sequence ID" value="QKG92699.1"/>
    <property type="molecule type" value="Genomic_DNA"/>
</dbReference>
<dbReference type="Gene3D" id="3.90.1150.10">
    <property type="entry name" value="Aspartate Aminotransferase, domain 1"/>
    <property type="match status" value="1"/>
</dbReference>
<evidence type="ECO:0000313" key="6">
    <source>
        <dbReference type="EMBL" id="QKG92699.1"/>
    </source>
</evidence>
<comment type="similarity">
    <text evidence="2">Belongs to the trans-sulfuration enzymes family.</text>
</comment>
<sequence length="434" mass="46584">MPSDEATDEPKFSTRSVHAGEDPDPTTGARSTPIYQTTAYQFDDADHAADLFALEEAGNVYSRLMNPTNAALEERIASLEGGVGAVATASGMAALDVTTFLLASAGDNIVSSSALYGGTYTYLTHSVERRGVSTRFVDPLDYEGYAEAIDEDTAYVHLETIGNPALVTPDIQRIADIAHEHGAPLFVDNTFATPYLCRPLEHGADLVWESTTKWLTGNGTTVGGVVVDGGSFPWADHAEKYPEIAQDNPAYHGINFAERFGDAAFTFAAITRGLRDLGDQQSPFDAWNTLQQTESLPLRMDRHCENAGIVAEYLADHDEVAWVNYPGLEDHETHEEATEYLDGGYGGMLTFGLEAGYEAARATVEEADLASLVANVGDAKTLVIHPASTTHQQLTDEEKEAAGVTDDMVRLSVGIEDPADIVADLEDAIEAATA</sequence>
<dbReference type="InterPro" id="IPR015422">
    <property type="entry name" value="PyrdxlP-dep_Trfase_small"/>
</dbReference>
<organism evidence="6 7">
    <name type="scientific">Halorubrum salinarum</name>
    <dbReference type="NCBI Taxonomy" id="2739057"/>
    <lineage>
        <taxon>Archaea</taxon>
        <taxon>Methanobacteriati</taxon>
        <taxon>Methanobacteriota</taxon>
        <taxon>Stenosarchaea group</taxon>
        <taxon>Halobacteria</taxon>
        <taxon>Halobacteriales</taxon>
        <taxon>Haloferacaceae</taxon>
        <taxon>Halorubrum</taxon>
    </lineage>
</organism>